<dbReference type="RefSeq" id="WP_119320357.1">
    <property type="nucleotide sequence ID" value="NZ_AP025739.1"/>
</dbReference>
<proteinExistence type="predicted"/>
<organism evidence="1 2">
    <name type="scientific">Capsulimonas corticalis</name>
    <dbReference type="NCBI Taxonomy" id="2219043"/>
    <lineage>
        <taxon>Bacteria</taxon>
        <taxon>Bacillati</taxon>
        <taxon>Armatimonadota</taxon>
        <taxon>Armatimonadia</taxon>
        <taxon>Capsulimonadales</taxon>
        <taxon>Capsulimonadaceae</taxon>
        <taxon>Capsulimonas</taxon>
    </lineage>
</organism>
<dbReference type="Pfam" id="PF20383">
    <property type="entry name" value="DUF6678"/>
    <property type="match status" value="1"/>
</dbReference>
<accession>A0A402CSI3</accession>
<keyword evidence="2" id="KW-1185">Reference proteome</keyword>
<reference evidence="1 2" key="1">
    <citation type="journal article" date="2019" name="Int. J. Syst. Evol. Microbiol.">
        <title>Capsulimonas corticalis gen. nov., sp. nov., an aerobic capsulated bacterium, of a novel bacterial order, Capsulimonadales ord. nov., of the class Armatimonadia of the phylum Armatimonadetes.</title>
        <authorList>
            <person name="Li J."/>
            <person name="Kudo C."/>
            <person name="Tonouchi A."/>
        </authorList>
    </citation>
    <scope>NUCLEOTIDE SEQUENCE [LARGE SCALE GENOMIC DNA]</scope>
    <source>
        <strain evidence="1 2">AX-7</strain>
    </source>
</reference>
<protein>
    <submittedName>
        <fullName evidence="1">Uncharacterized protein</fullName>
    </submittedName>
</protein>
<dbReference type="AlphaFoldDB" id="A0A402CSI3"/>
<dbReference type="Proteomes" id="UP000287394">
    <property type="component" value="Chromosome"/>
</dbReference>
<evidence type="ECO:0000313" key="1">
    <source>
        <dbReference type="EMBL" id="BDI31072.1"/>
    </source>
</evidence>
<sequence length="127" mass="14629">MDPQELQRASIKAAEKDLRAILDRDFSASRMSTTKWAEVAEWLGASSLKCNVKFVDVPDKVFEIKRFRHVTGDWFDCGSLGPFTSISIEWAEIDHLEDIEKQLTEMSVPYDRESDRIRIIGHVRNAE</sequence>
<dbReference type="InterPro" id="IPR046500">
    <property type="entry name" value="DUF6678"/>
</dbReference>
<dbReference type="EMBL" id="AP025739">
    <property type="protein sequence ID" value="BDI31072.1"/>
    <property type="molecule type" value="Genomic_DNA"/>
</dbReference>
<gene>
    <name evidence="1" type="ORF">CCAX7_31230</name>
</gene>
<dbReference type="KEGG" id="ccot:CCAX7_31230"/>
<name>A0A402CSI3_9BACT</name>
<evidence type="ECO:0000313" key="2">
    <source>
        <dbReference type="Proteomes" id="UP000287394"/>
    </source>
</evidence>